<evidence type="ECO:0000313" key="3">
    <source>
        <dbReference type="Proteomes" id="UP000279236"/>
    </source>
</evidence>
<dbReference type="GeneID" id="39586054"/>
<dbReference type="AlphaFoldDB" id="A0A427XKQ5"/>
<feature type="compositionally biased region" description="Low complexity" evidence="1">
    <location>
        <begin position="223"/>
        <end position="232"/>
    </location>
</feature>
<accession>A0A427XKQ5</accession>
<reference evidence="2 3" key="1">
    <citation type="submission" date="2018-11" db="EMBL/GenBank/DDBJ databases">
        <title>Genome sequence of Apiotrichum porosum DSM 27194.</title>
        <authorList>
            <person name="Aliyu H."/>
            <person name="Gorte O."/>
            <person name="Ochsenreither K."/>
        </authorList>
    </citation>
    <scope>NUCLEOTIDE SEQUENCE [LARGE SCALE GENOMIC DNA]</scope>
    <source>
        <strain evidence="2 3">DSM 27194</strain>
    </source>
</reference>
<dbReference type="EMBL" id="RSCE01000010">
    <property type="protein sequence ID" value="RSH79461.1"/>
    <property type="molecule type" value="Genomic_DNA"/>
</dbReference>
<evidence type="ECO:0000256" key="1">
    <source>
        <dbReference type="SAM" id="MobiDB-lite"/>
    </source>
</evidence>
<feature type="region of interest" description="Disordered" evidence="1">
    <location>
        <begin position="417"/>
        <end position="604"/>
    </location>
</feature>
<organism evidence="2 3">
    <name type="scientific">Apiotrichum porosum</name>
    <dbReference type="NCBI Taxonomy" id="105984"/>
    <lineage>
        <taxon>Eukaryota</taxon>
        <taxon>Fungi</taxon>
        <taxon>Dikarya</taxon>
        <taxon>Basidiomycota</taxon>
        <taxon>Agaricomycotina</taxon>
        <taxon>Tremellomycetes</taxon>
        <taxon>Trichosporonales</taxon>
        <taxon>Trichosporonaceae</taxon>
        <taxon>Apiotrichum</taxon>
    </lineage>
</organism>
<feature type="compositionally biased region" description="Low complexity" evidence="1">
    <location>
        <begin position="195"/>
        <end position="210"/>
    </location>
</feature>
<feature type="region of interest" description="Disordered" evidence="1">
    <location>
        <begin position="115"/>
        <end position="232"/>
    </location>
</feature>
<feature type="compositionally biased region" description="Low complexity" evidence="1">
    <location>
        <begin position="116"/>
        <end position="135"/>
    </location>
</feature>
<feature type="compositionally biased region" description="Low complexity" evidence="1">
    <location>
        <begin position="452"/>
        <end position="462"/>
    </location>
</feature>
<sequence length="657" mass="68730">MKTFGNVFRLRPPFVESGPDGLALISDESDPRYSALVTTFMYCASLEQDQEPFLQEQLVQFLRGSIQRIKLDFDVDVLVSNSITLDSFRLANMPQYRETNTFALEARTVGSTKVIPSPASLPASPSPKKANAPTPLLDTPPSHRLCVSSPPAGSPPPATPLATTAMSTLSSTSSTPASKLEEPPAKTMGGSLGTPSRSSKRSASPITSSPSPAPPAKKPPSPSVSESSFASSIGGTCKPDIIATMDSMTVQGDKHRIGLLVGEVKRFASSASVATRDDKYREGAPQLALYMSALWELCRTWAGILVINDCYSRSLVLGEADYKALDTTPFHGDAILSDGDLPPLIISLRGPRRSSRTFSDGLFALGLSHSAETPLSPLSGPLPDFEELCRDLISSSFVTALTPSNLELVVRVRRSFSRPKASTPHKPRIPLGVPPLGVPPTGVPSTVIEYETVSPSSSVTSSEAKPQRNPATPDGWGKRQPKNDSPSGSGGGLGGGGKAGGASGDMSTSSAVGAGSSTAGETDTKMNVGAGTASKDQKQHTAAVTSPLYDLGQRTPPQEQMTATPRLTPSTSTPWTQAGSASSASTVPSSVPLQSAKNPGDRNNVDCDTAADEPPCDCAVHQQYGHRPVLILAITAQETTQLFNLRLAGALGAVRAA</sequence>
<feature type="compositionally biased region" description="Pro residues" evidence="1">
    <location>
        <begin position="211"/>
        <end position="222"/>
    </location>
</feature>
<feature type="compositionally biased region" description="Low complexity" evidence="1">
    <location>
        <begin position="580"/>
        <end position="592"/>
    </location>
</feature>
<comment type="caution">
    <text evidence="2">The sequence shown here is derived from an EMBL/GenBank/DDBJ whole genome shotgun (WGS) entry which is preliminary data.</text>
</comment>
<gene>
    <name evidence="2" type="ORF">EHS24_001511</name>
</gene>
<dbReference type="Proteomes" id="UP000279236">
    <property type="component" value="Unassembled WGS sequence"/>
</dbReference>
<feature type="compositionally biased region" description="Basic residues" evidence="1">
    <location>
        <begin position="417"/>
        <end position="428"/>
    </location>
</feature>
<proteinExistence type="predicted"/>
<protein>
    <submittedName>
        <fullName evidence="2">Uncharacterized protein</fullName>
    </submittedName>
</protein>
<feature type="compositionally biased region" description="Polar residues" evidence="1">
    <location>
        <begin position="555"/>
        <end position="579"/>
    </location>
</feature>
<dbReference type="RefSeq" id="XP_028474608.1">
    <property type="nucleotide sequence ID" value="XM_028617301.1"/>
</dbReference>
<evidence type="ECO:0000313" key="2">
    <source>
        <dbReference type="EMBL" id="RSH79461.1"/>
    </source>
</evidence>
<name>A0A427XKQ5_9TREE</name>
<feature type="compositionally biased region" description="Gly residues" evidence="1">
    <location>
        <begin position="488"/>
        <end position="503"/>
    </location>
</feature>
<feature type="compositionally biased region" description="Low complexity" evidence="1">
    <location>
        <begin position="507"/>
        <end position="521"/>
    </location>
</feature>
<keyword evidence="3" id="KW-1185">Reference proteome</keyword>
<feature type="compositionally biased region" description="Pro residues" evidence="1">
    <location>
        <begin position="432"/>
        <end position="442"/>
    </location>
</feature>
<feature type="compositionally biased region" description="Low complexity" evidence="1">
    <location>
        <begin position="160"/>
        <end position="178"/>
    </location>
</feature>